<name>D6PCE7_9BACT</name>
<dbReference type="InterPro" id="IPR051044">
    <property type="entry name" value="MAG_DAG_Lipase"/>
</dbReference>
<reference evidence="2" key="1">
    <citation type="journal article" date="2010" name="ISME J.">
        <title>Metagenome of the Mediterranean deep chlorophyll maximum studied by direct and fosmid library 454 pyrosequencing.</title>
        <authorList>
            <person name="Ghai R."/>
            <person name="Martin-Cuadrado A.B."/>
            <person name="Molto A.G."/>
            <person name="Heredia I.G."/>
            <person name="Cabrera R."/>
            <person name="Martin J."/>
            <person name="Verdu M."/>
            <person name="Deschamps P."/>
            <person name="Moreira D."/>
            <person name="Lopez-Garcia P."/>
            <person name="Mira A."/>
            <person name="Rodriguez-Valera F."/>
        </authorList>
    </citation>
    <scope>NUCLEOTIDE SEQUENCE</scope>
</reference>
<organism evidence="2">
    <name type="scientific">uncultured marine bacterium MedDCM-OCT-S01-C266</name>
    <dbReference type="NCBI Taxonomy" id="743047"/>
    <lineage>
        <taxon>Bacteria</taxon>
        <taxon>environmental samples</taxon>
    </lineage>
</organism>
<sequence>MEILKISTRDDISLHLDSMTVSQPLGVVCIIHGFGEHIGRYRHVMQSLNDSKFNVYGIDLRGHGKSGGLRGHAPNLISLINDIEEFLKIVRAENLYLPLFLFGHSMGGNLVLNYVLRDNSKELSGFIVSAPWINLAFKLPRWKKQLGHLIARFAPKLRLPNGLNSMHLSKNPEVAKQYNQDPLVNFKISGGLFSAINYGAAYLIKHQNEIKLNGFIFHGKLDAIIDYKSTMKLAMSNPDNIKWKLWERVFHEAHNDLEKKEVLKEWIDWMIHKIKVSRFN</sequence>
<dbReference type="Pfam" id="PF12146">
    <property type="entry name" value="Hydrolase_4"/>
    <property type="match status" value="1"/>
</dbReference>
<protein>
    <submittedName>
        <fullName evidence="2">Lysophospholipase</fullName>
    </submittedName>
</protein>
<dbReference type="SUPFAM" id="SSF53474">
    <property type="entry name" value="alpha/beta-Hydrolases"/>
    <property type="match status" value="1"/>
</dbReference>
<feature type="domain" description="Serine aminopeptidase S33" evidence="1">
    <location>
        <begin position="23"/>
        <end position="257"/>
    </location>
</feature>
<evidence type="ECO:0000259" key="1">
    <source>
        <dbReference type="Pfam" id="PF12146"/>
    </source>
</evidence>
<dbReference type="EMBL" id="GU942980">
    <property type="protein sequence ID" value="ADD93398.1"/>
    <property type="molecule type" value="Genomic_DNA"/>
</dbReference>
<dbReference type="InterPro" id="IPR029058">
    <property type="entry name" value="AB_hydrolase_fold"/>
</dbReference>
<dbReference type="Gene3D" id="3.40.50.1820">
    <property type="entry name" value="alpha/beta hydrolase"/>
    <property type="match status" value="1"/>
</dbReference>
<evidence type="ECO:0000313" key="2">
    <source>
        <dbReference type="EMBL" id="ADD93398.1"/>
    </source>
</evidence>
<dbReference type="PANTHER" id="PTHR11614">
    <property type="entry name" value="PHOSPHOLIPASE-RELATED"/>
    <property type="match status" value="1"/>
</dbReference>
<accession>D6PCE7</accession>
<dbReference type="AlphaFoldDB" id="D6PCE7"/>
<proteinExistence type="predicted"/>
<dbReference type="InterPro" id="IPR022742">
    <property type="entry name" value="Hydrolase_4"/>
</dbReference>